<dbReference type="SUPFAM" id="SSF52768">
    <property type="entry name" value="Arginase/deacetylase"/>
    <property type="match status" value="1"/>
</dbReference>
<dbReference type="OrthoDB" id="437693at2759"/>
<evidence type="ECO:0000256" key="1">
    <source>
        <dbReference type="ARBA" id="ARBA00022801"/>
    </source>
</evidence>
<dbReference type="InterPro" id="IPR044150">
    <property type="entry name" value="HDAC_classIV"/>
</dbReference>
<dbReference type="AlphaFoldDB" id="A0A5J4Z0D1"/>
<accession>A0A5J4Z0D1</accession>
<gene>
    <name evidence="3" type="ORF">FVE85_1040</name>
</gene>
<dbReference type="CDD" id="cd09993">
    <property type="entry name" value="HDAC_classIV"/>
    <property type="match status" value="1"/>
</dbReference>
<dbReference type="Gene3D" id="3.40.800.20">
    <property type="entry name" value="Histone deacetylase domain"/>
    <property type="match status" value="1"/>
</dbReference>
<feature type="domain" description="Histone deacetylase" evidence="2">
    <location>
        <begin position="127"/>
        <end position="376"/>
    </location>
</feature>
<dbReference type="Pfam" id="PF00850">
    <property type="entry name" value="Hist_deacetyl"/>
    <property type="match status" value="1"/>
</dbReference>
<dbReference type="Proteomes" id="UP000324585">
    <property type="component" value="Unassembled WGS sequence"/>
</dbReference>
<keyword evidence="1" id="KW-0378">Hydrolase</keyword>
<dbReference type="InterPro" id="IPR023696">
    <property type="entry name" value="Ureohydrolase_dom_sf"/>
</dbReference>
<sequence length="458" mass="51734">MLAQSYGRCGFVSGASLSWALGSSSKWTSFVIPRRERSKKVRRILPPLELLRREFEKNMYEEGPPKGKPLTTEEVAEHLKKEAMKKKREPPRKFTGAPGTRPYPAYFFYNDEYQVELPERYQRFPMKKYGMVRRKLQDPKYMTPFHATFTPSSLATMGELSMAHCPDYVGRYIRGQFTEDEITKSGFPWSEQHVLRSMSTVGGTLDAVRVLAARSTAFVSGHLAGGTHHAGYASPAGFCIFNDLAVAAIVAQQRHGFRKILIVDTDVHPGEGTSLIFRHLNVRDIFTLSLHCASNIFGEQPVSDMDVVIPDGCFDEQYLTILAKALDAAWLASEPELVLFQAGVDIAYVDRIGRLNISSAGVLERTRYVLDYALDMDRFRSKRLGTPPRAVPVAICMGGGYPKNPEENSPEFKEIVSMHAEVYRLAAKRNRMAQREFKWVNGTTEYLTPPKEDRFLLV</sequence>
<dbReference type="PANTHER" id="PTHR10625:SF19">
    <property type="entry name" value="HISTONE DEACETYLASE 12"/>
    <property type="match status" value="1"/>
</dbReference>
<organism evidence="3 4">
    <name type="scientific">Porphyridium purpureum</name>
    <name type="common">Red alga</name>
    <name type="synonym">Porphyridium cruentum</name>
    <dbReference type="NCBI Taxonomy" id="35688"/>
    <lineage>
        <taxon>Eukaryota</taxon>
        <taxon>Rhodophyta</taxon>
        <taxon>Bangiophyceae</taxon>
        <taxon>Porphyridiales</taxon>
        <taxon>Porphyridiaceae</taxon>
        <taxon>Porphyridium</taxon>
    </lineage>
</organism>
<dbReference type="InterPro" id="IPR023801">
    <property type="entry name" value="His_deacetylse_dom"/>
</dbReference>
<protein>
    <recommendedName>
        <fullName evidence="2">Histone deacetylase domain-containing protein</fullName>
    </recommendedName>
</protein>
<dbReference type="InterPro" id="IPR000286">
    <property type="entry name" value="HDACs"/>
</dbReference>
<dbReference type="GO" id="GO:0040029">
    <property type="term" value="P:epigenetic regulation of gene expression"/>
    <property type="evidence" value="ECO:0007669"/>
    <property type="project" value="TreeGrafter"/>
</dbReference>
<reference evidence="4" key="1">
    <citation type="journal article" date="2019" name="Nat. Commun.">
        <title>Expansion of phycobilisome linker gene families in mesophilic red algae.</title>
        <authorList>
            <person name="Lee J."/>
            <person name="Kim D."/>
            <person name="Bhattacharya D."/>
            <person name="Yoon H.S."/>
        </authorList>
    </citation>
    <scope>NUCLEOTIDE SEQUENCE [LARGE SCALE GENOMIC DNA]</scope>
    <source>
        <strain evidence="4">CCMP 1328</strain>
    </source>
</reference>
<dbReference type="PANTHER" id="PTHR10625">
    <property type="entry name" value="HISTONE DEACETYLASE HDAC1-RELATED"/>
    <property type="match status" value="1"/>
</dbReference>
<dbReference type="GO" id="GO:0004407">
    <property type="term" value="F:histone deacetylase activity"/>
    <property type="evidence" value="ECO:0007669"/>
    <property type="project" value="InterPro"/>
</dbReference>
<name>A0A5J4Z0D1_PORPP</name>
<proteinExistence type="predicted"/>
<evidence type="ECO:0000259" key="2">
    <source>
        <dbReference type="Pfam" id="PF00850"/>
    </source>
</evidence>
<dbReference type="GO" id="GO:0016787">
    <property type="term" value="F:hydrolase activity"/>
    <property type="evidence" value="ECO:0007669"/>
    <property type="project" value="UniProtKB-KW"/>
</dbReference>
<dbReference type="PRINTS" id="PR01270">
    <property type="entry name" value="HDASUPER"/>
</dbReference>
<evidence type="ECO:0000313" key="4">
    <source>
        <dbReference type="Proteomes" id="UP000324585"/>
    </source>
</evidence>
<dbReference type="InterPro" id="IPR037138">
    <property type="entry name" value="His_deacetylse_dom_sf"/>
</dbReference>
<dbReference type="EMBL" id="VRMN01000002">
    <property type="protein sequence ID" value="KAA8497311.1"/>
    <property type="molecule type" value="Genomic_DNA"/>
</dbReference>
<comment type="caution">
    <text evidence="3">The sequence shown here is derived from an EMBL/GenBank/DDBJ whole genome shotgun (WGS) entry which is preliminary data.</text>
</comment>
<evidence type="ECO:0000313" key="3">
    <source>
        <dbReference type="EMBL" id="KAA8497311.1"/>
    </source>
</evidence>
<keyword evidence="4" id="KW-1185">Reference proteome</keyword>